<organism evidence="2 3">
    <name type="scientific">Plesiomonas shigelloides</name>
    <name type="common">Aeromonas shigelloides</name>
    <dbReference type="NCBI Taxonomy" id="703"/>
    <lineage>
        <taxon>Bacteria</taxon>
        <taxon>Pseudomonadati</taxon>
        <taxon>Pseudomonadota</taxon>
        <taxon>Gammaproteobacteria</taxon>
        <taxon>Enterobacterales</taxon>
        <taxon>Enterobacteriaceae</taxon>
        <taxon>Plesiomonas</taxon>
    </lineage>
</organism>
<dbReference type="Pfam" id="PF04266">
    <property type="entry name" value="ASCH"/>
    <property type="match status" value="1"/>
</dbReference>
<evidence type="ECO:0000313" key="2">
    <source>
        <dbReference type="EMBL" id="MBO1109840.1"/>
    </source>
</evidence>
<dbReference type="EMBL" id="JAFNAA010000039">
    <property type="protein sequence ID" value="MBO1109840.1"/>
    <property type="molecule type" value="Genomic_DNA"/>
</dbReference>
<dbReference type="InterPro" id="IPR007374">
    <property type="entry name" value="ASCH_domain"/>
</dbReference>
<dbReference type="AlphaFoldDB" id="A0A8I2B6C1"/>
<evidence type="ECO:0000259" key="1">
    <source>
        <dbReference type="SMART" id="SM01022"/>
    </source>
</evidence>
<dbReference type="CDD" id="cd06553">
    <property type="entry name" value="ASCH_Ef3133_like"/>
    <property type="match status" value="1"/>
</dbReference>
<accession>A0A8I2B6C1</accession>
<dbReference type="InterPro" id="IPR015947">
    <property type="entry name" value="PUA-like_sf"/>
</dbReference>
<comment type="caution">
    <text evidence="2">The sequence shown here is derived from an EMBL/GenBank/DDBJ whole genome shotgun (WGS) entry which is preliminary data.</text>
</comment>
<dbReference type="PIRSF" id="PIRSF021320">
    <property type="entry name" value="DUF984"/>
    <property type="match status" value="1"/>
</dbReference>
<proteinExistence type="predicted"/>
<name>A0A8I2B6C1_PLESH</name>
<evidence type="ECO:0000313" key="3">
    <source>
        <dbReference type="Proteomes" id="UP000664658"/>
    </source>
</evidence>
<dbReference type="RefSeq" id="WP_010861652.1">
    <property type="nucleotide sequence ID" value="NZ_JAFNAA010000039.1"/>
</dbReference>
<reference evidence="2" key="1">
    <citation type="submission" date="2021-03" db="EMBL/GenBank/DDBJ databases">
        <title>Plesiomonas shigelloides zfcc0051, isolated from zebrafish feces.</title>
        <authorList>
            <person name="Vanderhoek Z."/>
            <person name="Gaulke C."/>
        </authorList>
    </citation>
    <scope>NUCLEOTIDE SEQUENCE</scope>
    <source>
        <strain evidence="2">Zfcc0051</strain>
    </source>
</reference>
<gene>
    <name evidence="2" type="ORF">J2R62_16830</name>
</gene>
<dbReference type="SMART" id="SM01022">
    <property type="entry name" value="ASCH"/>
    <property type="match status" value="1"/>
</dbReference>
<protein>
    <submittedName>
        <fullName evidence="2">ASCH domain-containing protein</fullName>
    </submittedName>
</protein>
<dbReference type="Proteomes" id="UP000664658">
    <property type="component" value="Unassembled WGS sequence"/>
</dbReference>
<dbReference type="PANTHER" id="PTHR39203:SF1">
    <property type="entry name" value="CYTOPLASMIC PROTEIN"/>
    <property type="match status" value="1"/>
</dbReference>
<sequence length="154" mass="17892">MEERSRLFLEQYLNSLPDEESEKYTSFSTDYFCADEYNANLCADLILKGEKCASCSLEYWYTRGDESMPQVGHLQVVTNWEGKPICIIEITSVTKCPYNQVTETFAASEGEGDKTLEWWKNAHRTFFSHECTQLGIAFQEDMILVLEHFKVVYH</sequence>
<dbReference type="InterPro" id="IPR009326">
    <property type="entry name" value="DUF984"/>
</dbReference>
<dbReference type="PANTHER" id="PTHR39203">
    <property type="entry name" value="CYTOPLASMIC PROTEIN-RELATED"/>
    <property type="match status" value="1"/>
</dbReference>
<dbReference type="Gene3D" id="3.10.400.10">
    <property type="entry name" value="Sulfate adenylyltransferase"/>
    <property type="match status" value="1"/>
</dbReference>
<feature type="domain" description="ASCH" evidence="1">
    <location>
        <begin position="30"/>
        <end position="153"/>
    </location>
</feature>
<dbReference type="SUPFAM" id="SSF88697">
    <property type="entry name" value="PUA domain-like"/>
    <property type="match status" value="1"/>
</dbReference>